<dbReference type="Proteomes" id="UP000314223">
    <property type="component" value="Unassembled WGS sequence"/>
</dbReference>
<dbReference type="GO" id="GO:1901137">
    <property type="term" value="P:carbohydrate derivative biosynthetic process"/>
    <property type="evidence" value="ECO:0007669"/>
    <property type="project" value="UniProtKB-ARBA"/>
</dbReference>
<evidence type="ECO:0000256" key="4">
    <source>
        <dbReference type="SAM" id="MobiDB-lite"/>
    </source>
</evidence>
<evidence type="ECO:0000256" key="3">
    <source>
        <dbReference type="ARBA" id="ARBA00022679"/>
    </source>
</evidence>
<dbReference type="GO" id="GO:0016758">
    <property type="term" value="F:hexosyltransferase activity"/>
    <property type="evidence" value="ECO:0007669"/>
    <property type="project" value="TreeGrafter"/>
</dbReference>
<dbReference type="InterPro" id="IPR050194">
    <property type="entry name" value="Glycosyltransferase_grp1"/>
</dbReference>
<dbReference type="CDD" id="cd03794">
    <property type="entry name" value="GT4_WbuB-like"/>
    <property type="match status" value="1"/>
</dbReference>
<evidence type="ECO:0000313" key="6">
    <source>
        <dbReference type="EMBL" id="TNM52957.1"/>
    </source>
</evidence>
<proteinExistence type="predicted"/>
<evidence type="ECO:0000256" key="2">
    <source>
        <dbReference type="ARBA" id="ARBA00022676"/>
    </source>
</evidence>
<protein>
    <recommendedName>
        <fullName evidence="1">D-inositol 3-phosphate glycosyltransferase</fullName>
    </recommendedName>
</protein>
<organism evidence="6 7">
    <name type="scientific">Brevibacterium sediminis</name>
    <dbReference type="NCBI Taxonomy" id="1857024"/>
    <lineage>
        <taxon>Bacteria</taxon>
        <taxon>Bacillati</taxon>
        <taxon>Actinomycetota</taxon>
        <taxon>Actinomycetes</taxon>
        <taxon>Micrococcales</taxon>
        <taxon>Brevibacteriaceae</taxon>
        <taxon>Brevibacterium</taxon>
    </lineage>
</organism>
<dbReference type="AlphaFoldDB" id="A0A5C4WXU6"/>
<feature type="region of interest" description="Disordered" evidence="4">
    <location>
        <begin position="1"/>
        <end position="30"/>
    </location>
</feature>
<dbReference type="Pfam" id="PF13692">
    <property type="entry name" value="Glyco_trans_1_4"/>
    <property type="match status" value="1"/>
</dbReference>
<dbReference type="PANTHER" id="PTHR45947:SF3">
    <property type="entry name" value="SULFOQUINOVOSYL TRANSFERASE SQD2"/>
    <property type="match status" value="1"/>
</dbReference>
<keyword evidence="2" id="KW-0328">Glycosyltransferase</keyword>
<comment type="caution">
    <text evidence="6">The sequence shown here is derived from an EMBL/GenBank/DDBJ whole genome shotgun (WGS) entry which is preliminary data.</text>
</comment>
<dbReference type="InterPro" id="IPR028098">
    <property type="entry name" value="Glyco_trans_4-like_N"/>
</dbReference>
<evidence type="ECO:0000256" key="1">
    <source>
        <dbReference type="ARBA" id="ARBA00021292"/>
    </source>
</evidence>
<feature type="region of interest" description="Disordered" evidence="4">
    <location>
        <begin position="80"/>
        <end position="132"/>
    </location>
</feature>
<name>A0A5C4WXU6_9MICO</name>
<gene>
    <name evidence="6" type="ORF">FHQ09_16870</name>
</gene>
<reference evidence="6 7" key="1">
    <citation type="submission" date="2019-06" db="EMBL/GenBank/DDBJ databases">
        <authorList>
            <person name="Mardanova A.M."/>
            <person name="Pudova D.S."/>
            <person name="Shagimardanova E.I."/>
            <person name="Gogoleva N.E."/>
            <person name="Lutfullin M.T."/>
            <person name="Hadieva G.F."/>
            <person name="Sharipova M.R."/>
        </authorList>
    </citation>
    <scope>NUCLEOTIDE SEQUENCE [LARGE SCALE GENOMIC DNA]</scope>
    <source>
        <strain evidence="6 7">MG-1</strain>
    </source>
</reference>
<dbReference type="SUPFAM" id="SSF53756">
    <property type="entry name" value="UDP-Glycosyltransferase/glycogen phosphorylase"/>
    <property type="match status" value="1"/>
</dbReference>
<feature type="domain" description="Glycosyltransferase subfamily 4-like N-terminal" evidence="5">
    <location>
        <begin position="576"/>
        <end position="752"/>
    </location>
</feature>
<dbReference type="PANTHER" id="PTHR45947">
    <property type="entry name" value="SULFOQUINOVOSYL TRANSFERASE SQD2"/>
    <property type="match status" value="1"/>
</dbReference>
<feature type="compositionally biased region" description="Basic and acidic residues" evidence="4">
    <location>
        <begin position="98"/>
        <end position="110"/>
    </location>
</feature>
<accession>A0A5C4WXU6</accession>
<sequence>MRVRLRRTLRRTSRTGHRPLAPSQSSDISPELAACSMPPARTMPSHSCPHWSTLCPLNPVNDPVLMYRCIPTSAAATIHCPKPPPPRPSTLSSARPQMSERIEVDTRETAPEPVLESVPAVEPSSESRQTNRVPVESPIVDGIATSARLLSEHADDLETAARKISSVLNGLTSSATVCRILFHTAVAEGSSLRSRFVADLLATNERAQLARLLADQAVATGAKPWQRRRLESLMQEAPNSDFGEGARRSFDLTISAVGTTTLESTGSDVQPAAQHELHAVTHSLGADADWLTELVCALDDAPVGIQHDVVCIRIAPTELARQALTPVLETLAILPVVPILVAESVSAALSTSDSVGRPLLDRARAILLTPNRSGQQTIISIRGSELLDAGPSSDLVLPTDVDIQALGAALGLATIVESPVLAKHVRTVVDSLRIESSRLLPLSSATRAFARLLRFRGTRRQTAPIRNILTGHLLAAGFYAESKALVDTVPASDRGKIYRARRIRALFGTGRFDEIADTADPATASAADRPLISESAAASAMLGELESVSENTSVPFEPVPGRILTILHASAPDQSGGYAVRAHSVLKTIAAGGFEVIALTRPGFPEAANSLDPGATAEVIHDGIRYLRLGSDSARADGEFAYMREAIDHFAEVIHRERPTAVHLRSTYVSALPGLIAAKRFGLPVVYEVSGMWELVYEAANTARMEGRRARTVTLENAVLEHCDEVLTITEAMRDIINSRVRTRRPIGIMPNAVDTAEFASAEKNSQVLSRFGWSAHDSIIGYIGTFVGYEGLDILVRAIALVRSRGVQVRALLVGDGAESSRIRSLAADLGLDESTIVFTGRVPHEEVADLYSVIDVCAYPRLLTPATRAVSPLKPFEAMAAKKSVIVSDVPALAEIAGYGERGLVVPSGDVEALAEALSAVIEDPTATQSRVEAAAAWTESARSWSAVGAVMGSALARLTS</sequence>
<dbReference type="Pfam" id="PF13579">
    <property type="entry name" value="Glyco_trans_4_4"/>
    <property type="match status" value="1"/>
</dbReference>
<feature type="compositionally biased region" description="Low complexity" evidence="4">
    <location>
        <begin position="111"/>
        <end position="127"/>
    </location>
</feature>
<feature type="compositionally biased region" description="Basic residues" evidence="4">
    <location>
        <begin position="1"/>
        <end position="17"/>
    </location>
</feature>
<dbReference type="EMBL" id="VDMQ01000013">
    <property type="protein sequence ID" value="TNM52957.1"/>
    <property type="molecule type" value="Genomic_DNA"/>
</dbReference>
<dbReference type="Gene3D" id="3.40.50.2000">
    <property type="entry name" value="Glycogen Phosphorylase B"/>
    <property type="match status" value="2"/>
</dbReference>
<evidence type="ECO:0000259" key="5">
    <source>
        <dbReference type="Pfam" id="PF13579"/>
    </source>
</evidence>
<evidence type="ECO:0000313" key="7">
    <source>
        <dbReference type="Proteomes" id="UP000314223"/>
    </source>
</evidence>
<keyword evidence="3 6" id="KW-0808">Transferase</keyword>